<evidence type="ECO:0000256" key="1">
    <source>
        <dbReference type="SAM" id="MobiDB-lite"/>
    </source>
</evidence>
<feature type="region of interest" description="Disordered" evidence="1">
    <location>
        <begin position="1"/>
        <end position="23"/>
    </location>
</feature>
<dbReference type="InterPro" id="IPR000182">
    <property type="entry name" value="GNAT_dom"/>
</dbReference>
<feature type="compositionally biased region" description="Polar residues" evidence="1">
    <location>
        <begin position="1"/>
        <end position="11"/>
    </location>
</feature>
<comment type="caution">
    <text evidence="3">The sequence shown here is derived from an EMBL/GenBank/DDBJ whole genome shotgun (WGS) entry which is preliminary data.</text>
</comment>
<accession>A0A830B2E3</accession>
<dbReference type="Pfam" id="PF13302">
    <property type="entry name" value="Acetyltransf_3"/>
    <property type="match status" value="1"/>
</dbReference>
<feature type="domain" description="N-acetyltransferase" evidence="2">
    <location>
        <begin position="1"/>
        <end position="146"/>
    </location>
</feature>
<reference evidence="3" key="1">
    <citation type="submission" date="2020-07" db="EMBL/GenBank/DDBJ databases">
        <title>Ethylene signaling mediates host invasion by parasitic plants.</title>
        <authorList>
            <person name="Yoshida S."/>
        </authorList>
    </citation>
    <scope>NUCLEOTIDE SEQUENCE</scope>
    <source>
        <strain evidence="3">Okayama</strain>
    </source>
</reference>
<dbReference type="Gene3D" id="3.40.630.30">
    <property type="match status" value="1"/>
</dbReference>
<dbReference type="OrthoDB" id="630895at2759"/>
<organism evidence="3 4">
    <name type="scientific">Phtheirospermum japonicum</name>
    <dbReference type="NCBI Taxonomy" id="374723"/>
    <lineage>
        <taxon>Eukaryota</taxon>
        <taxon>Viridiplantae</taxon>
        <taxon>Streptophyta</taxon>
        <taxon>Embryophyta</taxon>
        <taxon>Tracheophyta</taxon>
        <taxon>Spermatophyta</taxon>
        <taxon>Magnoliopsida</taxon>
        <taxon>eudicotyledons</taxon>
        <taxon>Gunneridae</taxon>
        <taxon>Pentapetalae</taxon>
        <taxon>asterids</taxon>
        <taxon>lamiids</taxon>
        <taxon>Lamiales</taxon>
        <taxon>Orobanchaceae</taxon>
        <taxon>Orobanchaceae incertae sedis</taxon>
        <taxon>Phtheirospermum</taxon>
    </lineage>
</organism>
<dbReference type="PROSITE" id="PS51186">
    <property type="entry name" value="GNAT"/>
    <property type="match status" value="1"/>
</dbReference>
<evidence type="ECO:0000259" key="2">
    <source>
        <dbReference type="PROSITE" id="PS51186"/>
    </source>
</evidence>
<keyword evidence="3" id="KW-0808">Transferase</keyword>
<sequence>MPEQTRQNYNEDPTRLPRPTSSHCSASCIDEDFSGRRQSICIDGRSIGFVSVFPGSGDDRCRADIGYAVAVEHWGQGIATRAVKLAVPMVFRDFSEVLRVQGFANVENKGSQRVMENAGFRKEGLLRNYCYLKGDLQDLVLYSFLSTDF</sequence>
<proteinExistence type="predicted"/>
<evidence type="ECO:0000313" key="3">
    <source>
        <dbReference type="EMBL" id="GFP79672.1"/>
    </source>
</evidence>
<dbReference type="PANTHER" id="PTHR46067:SF16">
    <property type="entry name" value="N-ACETYLTRANSFERASE DOMAIN-CONTAINING PROTEIN"/>
    <property type="match status" value="1"/>
</dbReference>
<name>A0A830B2E3_9LAMI</name>
<dbReference type="EMBL" id="BMAC01000010">
    <property type="protein sequence ID" value="GFP79672.1"/>
    <property type="molecule type" value="Genomic_DNA"/>
</dbReference>
<dbReference type="Proteomes" id="UP000653305">
    <property type="component" value="Unassembled WGS sequence"/>
</dbReference>
<dbReference type="GO" id="GO:0016747">
    <property type="term" value="F:acyltransferase activity, transferring groups other than amino-acyl groups"/>
    <property type="evidence" value="ECO:0007669"/>
    <property type="project" value="InterPro"/>
</dbReference>
<dbReference type="InterPro" id="IPR016181">
    <property type="entry name" value="Acyl_CoA_acyltransferase"/>
</dbReference>
<keyword evidence="4" id="KW-1185">Reference proteome</keyword>
<protein>
    <submittedName>
        <fullName evidence="3">Uncharacterized n-acetyltransferase p20</fullName>
    </submittedName>
</protein>
<dbReference type="AlphaFoldDB" id="A0A830B2E3"/>
<gene>
    <name evidence="3" type="ORF">PHJA_000110700</name>
</gene>
<dbReference type="SUPFAM" id="SSF55729">
    <property type="entry name" value="Acyl-CoA N-acyltransferases (Nat)"/>
    <property type="match status" value="1"/>
</dbReference>
<evidence type="ECO:0000313" key="4">
    <source>
        <dbReference type="Proteomes" id="UP000653305"/>
    </source>
</evidence>
<dbReference type="PANTHER" id="PTHR46067">
    <property type="entry name" value="ACYL-COA N-ACYLTRANSFERASES (NAT) SUPERFAMILY PROTEIN"/>
    <property type="match status" value="1"/>
</dbReference>